<accession>A0A0G1VHD9</accession>
<evidence type="ECO:0000256" key="1">
    <source>
        <dbReference type="SAM" id="Phobius"/>
    </source>
</evidence>
<organism evidence="2 3">
    <name type="scientific">candidate division CPR1 bacterium GW2011_GWC1_49_13</name>
    <dbReference type="NCBI Taxonomy" id="1618342"/>
    <lineage>
        <taxon>Bacteria</taxon>
        <taxon>candidate division CPR1</taxon>
    </lineage>
</organism>
<feature type="transmembrane region" description="Helical" evidence="1">
    <location>
        <begin position="27"/>
        <end position="48"/>
    </location>
</feature>
<dbReference type="STRING" id="1618342.UY40_C0007G0005"/>
<keyword evidence="1" id="KW-0472">Membrane</keyword>
<evidence type="ECO:0000313" key="2">
    <source>
        <dbReference type="EMBL" id="KKW05866.1"/>
    </source>
</evidence>
<keyword evidence="1" id="KW-0812">Transmembrane</keyword>
<sequence length="54" mass="6451">MIFNWMGWWPMMGQYQTGVSGYGLLQLQWFVVWALLVAFLIAAVRWLWKKGDKK</sequence>
<protein>
    <submittedName>
        <fullName evidence="2">Uncharacterized protein</fullName>
    </submittedName>
</protein>
<dbReference type="AlphaFoldDB" id="A0A0G1VHD9"/>
<dbReference type="EMBL" id="LCPW01000007">
    <property type="protein sequence ID" value="KKW05866.1"/>
    <property type="molecule type" value="Genomic_DNA"/>
</dbReference>
<reference evidence="2 3" key="1">
    <citation type="journal article" date="2015" name="Nature">
        <title>rRNA introns, odd ribosomes, and small enigmatic genomes across a large radiation of phyla.</title>
        <authorList>
            <person name="Brown C.T."/>
            <person name="Hug L.A."/>
            <person name="Thomas B.C."/>
            <person name="Sharon I."/>
            <person name="Castelle C.J."/>
            <person name="Singh A."/>
            <person name="Wilkins M.J."/>
            <person name="Williams K.H."/>
            <person name="Banfield J.F."/>
        </authorList>
    </citation>
    <scope>NUCLEOTIDE SEQUENCE [LARGE SCALE GENOMIC DNA]</scope>
</reference>
<keyword evidence="1" id="KW-1133">Transmembrane helix</keyword>
<name>A0A0G1VHD9_9BACT</name>
<proteinExistence type="predicted"/>
<comment type="caution">
    <text evidence="2">The sequence shown here is derived from an EMBL/GenBank/DDBJ whole genome shotgun (WGS) entry which is preliminary data.</text>
</comment>
<gene>
    <name evidence="2" type="ORF">UY40_C0007G0005</name>
</gene>
<dbReference type="Proteomes" id="UP000034119">
    <property type="component" value="Unassembled WGS sequence"/>
</dbReference>
<evidence type="ECO:0000313" key="3">
    <source>
        <dbReference type="Proteomes" id="UP000034119"/>
    </source>
</evidence>